<keyword evidence="4" id="KW-0472">Membrane</keyword>
<feature type="compositionally biased region" description="Low complexity" evidence="3">
    <location>
        <begin position="32"/>
        <end position="43"/>
    </location>
</feature>
<feature type="transmembrane region" description="Helical" evidence="4">
    <location>
        <begin position="417"/>
        <end position="437"/>
    </location>
</feature>
<dbReference type="InterPro" id="IPR036259">
    <property type="entry name" value="MFS_trans_sf"/>
</dbReference>
<organism evidence="6 7">
    <name type="scientific">Coniochaeta ligniaria NRRL 30616</name>
    <dbReference type="NCBI Taxonomy" id="1408157"/>
    <lineage>
        <taxon>Eukaryota</taxon>
        <taxon>Fungi</taxon>
        <taxon>Dikarya</taxon>
        <taxon>Ascomycota</taxon>
        <taxon>Pezizomycotina</taxon>
        <taxon>Sordariomycetes</taxon>
        <taxon>Sordariomycetidae</taxon>
        <taxon>Coniochaetales</taxon>
        <taxon>Coniochaetaceae</taxon>
        <taxon>Coniochaeta</taxon>
    </lineage>
</organism>
<feature type="compositionally biased region" description="Basic and acidic residues" evidence="3">
    <location>
        <begin position="1"/>
        <end position="13"/>
    </location>
</feature>
<dbReference type="Proteomes" id="UP000182658">
    <property type="component" value="Unassembled WGS sequence"/>
</dbReference>
<dbReference type="GO" id="GO:0022857">
    <property type="term" value="F:transmembrane transporter activity"/>
    <property type="evidence" value="ECO:0007669"/>
    <property type="project" value="InterPro"/>
</dbReference>
<dbReference type="InParanoid" id="A0A1J7K246"/>
<comment type="similarity">
    <text evidence="2">Belongs to the major facilitator superfamily. Monocarboxylate porter (TC 2.A.1.13) family.</text>
</comment>
<dbReference type="SUPFAM" id="SSF103473">
    <property type="entry name" value="MFS general substrate transporter"/>
    <property type="match status" value="1"/>
</dbReference>
<gene>
    <name evidence="6" type="ORF">CONLIGDRAFT_214674</name>
</gene>
<feature type="transmembrane region" description="Helical" evidence="4">
    <location>
        <begin position="287"/>
        <end position="307"/>
    </location>
</feature>
<keyword evidence="4" id="KW-1133">Transmembrane helix</keyword>
<proteinExistence type="inferred from homology"/>
<keyword evidence="7" id="KW-1185">Reference proteome</keyword>
<accession>A0A1J7K246</accession>
<dbReference type="Pfam" id="PF07690">
    <property type="entry name" value="MFS_1"/>
    <property type="match status" value="1"/>
</dbReference>
<evidence type="ECO:0000256" key="1">
    <source>
        <dbReference type="ARBA" id="ARBA00004141"/>
    </source>
</evidence>
<dbReference type="InterPro" id="IPR050327">
    <property type="entry name" value="Proton-linked_MCT"/>
</dbReference>
<feature type="compositionally biased region" description="Polar residues" evidence="3">
    <location>
        <begin position="14"/>
        <end position="25"/>
    </location>
</feature>
<evidence type="ECO:0000256" key="3">
    <source>
        <dbReference type="SAM" id="MobiDB-lite"/>
    </source>
</evidence>
<evidence type="ECO:0000259" key="5">
    <source>
        <dbReference type="PROSITE" id="PS50850"/>
    </source>
</evidence>
<dbReference type="InterPro" id="IPR020846">
    <property type="entry name" value="MFS_dom"/>
</dbReference>
<feature type="domain" description="Major facilitator superfamily (MFS) profile" evidence="5">
    <location>
        <begin position="253"/>
        <end position="447"/>
    </location>
</feature>
<dbReference type="PANTHER" id="PTHR11360">
    <property type="entry name" value="MONOCARBOXYLATE TRANSPORTER"/>
    <property type="match status" value="1"/>
</dbReference>
<name>A0A1J7K246_9PEZI</name>
<feature type="transmembrane region" description="Helical" evidence="4">
    <location>
        <begin position="181"/>
        <end position="200"/>
    </location>
</feature>
<evidence type="ECO:0000313" key="7">
    <source>
        <dbReference type="Proteomes" id="UP000182658"/>
    </source>
</evidence>
<dbReference type="PANTHER" id="PTHR11360:SF305">
    <property type="entry name" value="MAJOR FACILITATOR SUPERFAMILY (MFS) PROFILE DOMAIN-CONTAINING PROTEIN"/>
    <property type="match status" value="1"/>
</dbReference>
<reference evidence="6 7" key="1">
    <citation type="submission" date="2016-10" db="EMBL/GenBank/DDBJ databases">
        <title>Draft genome sequence of Coniochaeta ligniaria NRRL30616, a lignocellulolytic fungus for bioabatement of inhibitors in plant biomass hydrolysates.</title>
        <authorList>
            <consortium name="DOE Joint Genome Institute"/>
            <person name="Jimenez D.J."/>
            <person name="Hector R.E."/>
            <person name="Riley R."/>
            <person name="Sun H."/>
            <person name="Grigoriev I.V."/>
            <person name="Van Elsas J.D."/>
            <person name="Nichols N.N."/>
        </authorList>
    </citation>
    <scope>NUCLEOTIDE SEQUENCE [LARGE SCALE GENOMIC DNA]</scope>
    <source>
        <strain evidence="6 7">NRRL 30616</strain>
    </source>
</reference>
<dbReference type="EMBL" id="KV875094">
    <property type="protein sequence ID" value="OIW34218.1"/>
    <property type="molecule type" value="Genomic_DNA"/>
</dbReference>
<feature type="region of interest" description="Disordered" evidence="3">
    <location>
        <begin position="1"/>
        <end position="45"/>
    </location>
</feature>
<feature type="transmembrane region" description="Helical" evidence="4">
    <location>
        <begin position="90"/>
        <end position="111"/>
    </location>
</feature>
<feature type="transmembrane region" description="Helical" evidence="4">
    <location>
        <begin position="52"/>
        <end position="70"/>
    </location>
</feature>
<feature type="transmembrane region" description="Helical" evidence="4">
    <location>
        <begin position="344"/>
        <end position="370"/>
    </location>
</feature>
<dbReference type="OrthoDB" id="6499973at2759"/>
<feature type="transmembrane region" description="Helical" evidence="4">
    <location>
        <begin position="319"/>
        <end position="338"/>
    </location>
</feature>
<evidence type="ECO:0000256" key="4">
    <source>
        <dbReference type="SAM" id="Phobius"/>
    </source>
</evidence>
<dbReference type="Gene3D" id="1.20.1250.20">
    <property type="entry name" value="MFS general substrate transporter like domains"/>
    <property type="match status" value="2"/>
</dbReference>
<dbReference type="GO" id="GO:0016020">
    <property type="term" value="C:membrane"/>
    <property type="evidence" value="ECO:0007669"/>
    <property type="project" value="UniProtKB-SubCell"/>
</dbReference>
<dbReference type="InterPro" id="IPR011701">
    <property type="entry name" value="MFS"/>
</dbReference>
<dbReference type="PROSITE" id="PS50850">
    <property type="entry name" value="MFS"/>
    <property type="match status" value="1"/>
</dbReference>
<feature type="transmembrane region" description="Helical" evidence="4">
    <location>
        <begin position="123"/>
        <end position="142"/>
    </location>
</feature>
<sequence>MSTDQFELRETSRRLSLSPGQTTGNEFEDSSPATADPNATTATHETTVPDGGYGWIAVFGCSVITWWFVGTTYSWGVIQAALVDAGVSEASTLSFVGSLTVACIAFLAVINARIVSGLGAQKLGFLGVTLLGLGEILAGFAVNNVGALFATVGVVMGVGTSMCFMTVSVIPAQYFLRKRGLANGVVFAAGGLGGAAISLVMERLLDRLGPAWALRIIGFLTLATGLPAASLIRERMPAKRTTFVEWRLFTSLKFDLLFLSGIIATFPLFVPPFFLPLYCQSIALKPSVGAAMVAIFNFSGAMGRIGFGLLCDFIGPLNVLFVTLLLAGISMLVLWPFSNTLVPLVIFTIWNGLASGGFFAVMPTVVGSVFGNQKMPIAMGMIVTGWAGGYLMGGPIAGYMLARFGGVEGGVAAFRPAMYYAGSMSLGAAVLVALMRFRMAPTILRKL</sequence>
<feature type="transmembrane region" description="Helical" evidence="4">
    <location>
        <begin position="212"/>
        <end position="233"/>
    </location>
</feature>
<dbReference type="AlphaFoldDB" id="A0A1J7K246"/>
<evidence type="ECO:0000313" key="6">
    <source>
        <dbReference type="EMBL" id="OIW34218.1"/>
    </source>
</evidence>
<evidence type="ECO:0000256" key="2">
    <source>
        <dbReference type="ARBA" id="ARBA00006727"/>
    </source>
</evidence>
<feature type="transmembrane region" description="Helical" evidence="4">
    <location>
        <begin position="377"/>
        <end position="397"/>
    </location>
</feature>
<keyword evidence="4" id="KW-0812">Transmembrane</keyword>
<protein>
    <submittedName>
        <fullName evidence="6">MFS general substrate transporter</fullName>
    </submittedName>
</protein>
<feature type="transmembrane region" description="Helical" evidence="4">
    <location>
        <begin position="254"/>
        <end position="275"/>
    </location>
</feature>
<comment type="subcellular location">
    <subcellularLocation>
        <location evidence="1">Membrane</location>
        <topology evidence="1">Multi-pass membrane protein</topology>
    </subcellularLocation>
</comment>
<feature type="transmembrane region" description="Helical" evidence="4">
    <location>
        <begin position="148"/>
        <end position="169"/>
    </location>
</feature>